<sequence>MKFKILTYAISFIMAMMFNYVASQNLDGITGVRDTSYTTTSAFAKDIKTHPYIKIVKEFDFDTVQEEKDITYCSFGERALKLDVFQPKIQSNALRTAIIIIHGGGWRSGNRAQHYPLAQQLANKGYVSITPEYRLSTEALFPSAVYDLKAVIRWVRKNAIKYNIDPEKIVVSGFSAGGELAAFLGTTANKLLFENGICNSEISSHVNAIIDLDGTLSFVHPESGEVDDSNSISAATYWFGYSKEENPGLWKMASPLTYVNSKTPPTLFINSSVTRMHAGREDYINILRSYSIYSEVISFETAPHSFVLYNPWFEPTVKGIDTFLKTVF</sequence>
<dbReference type="AlphaFoldDB" id="A0A1H7NN85"/>
<dbReference type="PANTHER" id="PTHR48081">
    <property type="entry name" value="AB HYDROLASE SUPERFAMILY PROTEIN C4A8.06C"/>
    <property type="match status" value="1"/>
</dbReference>
<keyword evidence="1" id="KW-0378">Hydrolase</keyword>
<organism evidence="4 5">
    <name type="scientific">Maribacter orientalis</name>
    <dbReference type="NCBI Taxonomy" id="228957"/>
    <lineage>
        <taxon>Bacteria</taxon>
        <taxon>Pseudomonadati</taxon>
        <taxon>Bacteroidota</taxon>
        <taxon>Flavobacteriia</taxon>
        <taxon>Flavobacteriales</taxon>
        <taxon>Flavobacteriaceae</taxon>
        <taxon>Maribacter</taxon>
    </lineage>
</organism>
<keyword evidence="2" id="KW-0732">Signal</keyword>
<dbReference type="STRING" id="228957.SAMN04488008_103225"/>
<dbReference type="Gene3D" id="3.40.50.1820">
    <property type="entry name" value="alpha/beta hydrolase"/>
    <property type="match status" value="1"/>
</dbReference>
<dbReference type="SUPFAM" id="SSF53474">
    <property type="entry name" value="alpha/beta-Hydrolases"/>
    <property type="match status" value="1"/>
</dbReference>
<name>A0A1H7NN85_9FLAO</name>
<keyword evidence="5" id="KW-1185">Reference proteome</keyword>
<feature type="signal peptide" evidence="2">
    <location>
        <begin position="1"/>
        <end position="22"/>
    </location>
</feature>
<reference evidence="5" key="1">
    <citation type="submission" date="2016-10" db="EMBL/GenBank/DDBJ databases">
        <authorList>
            <person name="Varghese N."/>
            <person name="Submissions S."/>
        </authorList>
    </citation>
    <scope>NUCLEOTIDE SEQUENCE [LARGE SCALE GENOMIC DNA]</scope>
    <source>
        <strain evidence="5">DSM 16471</strain>
    </source>
</reference>
<dbReference type="InterPro" id="IPR029058">
    <property type="entry name" value="AB_hydrolase_fold"/>
</dbReference>
<dbReference type="GO" id="GO:0016787">
    <property type="term" value="F:hydrolase activity"/>
    <property type="evidence" value="ECO:0007669"/>
    <property type="project" value="UniProtKB-KW"/>
</dbReference>
<dbReference type="InterPro" id="IPR050300">
    <property type="entry name" value="GDXG_lipolytic_enzyme"/>
</dbReference>
<feature type="domain" description="BD-FAE-like" evidence="3">
    <location>
        <begin position="82"/>
        <end position="270"/>
    </location>
</feature>
<proteinExistence type="predicted"/>
<dbReference type="PANTHER" id="PTHR48081:SF13">
    <property type="entry name" value="ALPHA_BETA HYDROLASE"/>
    <property type="match status" value="1"/>
</dbReference>
<feature type="chain" id="PRO_5011760349" evidence="2">
    <location>
        <begin position="23"/>
        <end position="328"/>
    </location>
</feature>
<dbReference type="InterPro" id="IPR049492">
    <property type="entry name" value="BD-FAE-like_dom"/>
</dbReference>
<protein>
    <submittedName>
        <fullName evidence="4">Acetyl esterase/lipase</fullName>
    </submittedName>
</protein>
<dbReference type="RefSeq" id="WP_245737178.1">
    <property type="nucleotide sequence ID" value="NZ_FNZN01000003.1"/>
</dbReference>
<dbReference type="Proteomes" id="UP000198990">
    <property type="component" value="Unassembled WGS sequence"/>
</dbReference>
<evidence type="ECO:0000313" key="5">
    <source>
        <dbReference type="Proteomes" id="UP000198990"/>
    </source>
</evidence>
<dbReference type="Pfam" id="PF20434">
    <property type="entry name" value="BD-FAE"/>
    <property type="match status" value="1"/>
</dbReference>
<evidence type="ECO:0000259" key="3">
    <source>
        <dbReference type="Pfam" id="PF20434"/>
    </source>
</evidence>
<evidence type="ECO:0000313" key="4">
    <source>
        <dbReference type="EMBL" id="SEL24455.1"/>
    </source>
</evidence>
<accession>A0A1H7NN85</accession>
<evidence type="ECO:0000256" key="2">
    <source>
        <dbReference type="SAM" id="SignalP"/>
    </source>
</evidence>
<dbReference type="EMBL" id="FNZN01000003">
    <property type="protein sequence ID" value="SEL24455.1"/>
    <property type="molecule type" value="Genomic_DNA"/>
</dbReference>
<evidence type="ECO:0000256" key="1">
    <source>
        <dbReference type="ARBA" id="ARBA00022801"/>
    </source>
</evidence>
<gene>
    <name evidence="4" type="ORF">SAMN04488008_103225</name>
</gene>